<evidence type="ECO:0000259" key="1">
    <source>
        <dbReference type="Pfam" id="PF23872"/>
    </source>
</evidence>
<accession>A0A6J5RX07</accession>
<sequence length="236" mass="25813">MNGAIYVEGSKNSKLSKSEPVDSTYVSIQASCPKSCALMTEGCYGKTSFTGIVNSRLNKEAANVSALDAARAEAFAIDESYKGGEVPSRSLRLHVIGDSRTVAGTKLINSAIKRWKNRGGNICWAYTHSWQNVSRDKWNQVSILASVDSVDQVPLAKEQGYASAIVVSEHKSDKTYLLDGSDVKWIPCPSQTRDVACLDCALCFNADRLFKDNFGIAFAAHGVQKNKIKKRLNIIR</sequence>
<name>A0A6J5RX07_9CAUD</name>
<proteinExistence type="predicted"/>
<gene>
    <name evidence="2" type="ORF">UFOVP1290_315</name>
</gene>
<evidence type="ECO:0000313" key="2">
    <source>
        <dbReference type="EMBL" id="CAB4196795.1"/>
    </source>
</evidence>
<feature type="domain" description="DUF7227" evidence="1">
    <location>
        <begin position="11"/>
        <end position="230"/>
    </location>
</feature>
<reference evidence="2" key="1">
    <citation type="submission" date="2020-05" db="EMBL/GenBank/DDBJ databases">
        <authorList>
            <person name="Chiriac C."/>
            <person name="Salcher M."/>
            <person name="Ghai R."/>
            <person name="Kavagutti S V."/>
        </authorList>
    </citation>
    <scope>NUCLEOTIDE SEQUENCE</scope>
</reference>
<dbReference type="EMBL" id="LR797252">
    <property type="protein sequence ID" value="CAB4196795.1"/>
    <property type="molecule type" value="Genomic_DNA"/>
</dbReference>
<dbReference type="Pfam" id="PF23872">
    <property type="entry name" value="DUF7227"/>
    <property type="match status" value="1"/>
</dbReference>
<dbReference type="InterPro" id="IPR055651">
    <property type="entry name" value="DUF7227"/>
</dbReference>
<protein>
    <recommendedName>
        <fullName evidence="1">DUF7227 domain-containing protein</fullName>
    </recommendedName>
</protein>
<organism evidence="2">
    <name type="scientific">uncultured Caudovirales phage</name>
    <dbReference type="NCBI Taxonomy" id="2100421"/>
    <lineage>
        <taxon>Viruses</taxon>
        <taxon>Duplodnaviria</taxon>
        <taxon>Heunggongvirae</taxon>
        <taxon>Uroviricota</taxon>
        <taxon>Caudoviricetes</taxon>
        <taxon>Peduoviridae</taxon>
        <taxon>Maltschvirus</taxon>
        <taxon>Maltschvirus maltsch</taxon>
    </lineage>
</organism>